<evidence type="ECO:0000256" key="1">
    <source>
        <dbReference type="ARBA" id="ARBA00022741"/>
    </source>
</evidence>
<dbReference type="PANTHER" id="PTHR43309:SF4">
    <property type="entry name" value="CARBOXYLTRANSFERASE DOMAIN-CONTAINING PROTEIN"/>
    <property type="match status" value="1"/>
</dbReference>
<keyword evidence="6" id="KW-1185">Reference proteome</keyword>
<evidence type="ECO:0000256" key="2">
    <source>
        <dbReference type="ARBA" id="ARBA00022801"/>
    </source>
</evidence>
<sequence length="321" mass="35324">MTLRILTPGPLSLLQDLGRFGHQSIGVSTGGPMDEHAFLWANRLLDNERNAAQIEVTMGQFSCEFYTETTIAITGADMGATLNDQPIEAWQSYSIKQGDRLALRGARAGMRAYLAVKGGFKAPQSLDSCATVIRDQLGGLHGAGEKLSAKDLLRYSVSKPILTKRVPHHFIPAYSQSLILEVILGYQSEDFSPVERERFFSSTYTLTPQMDRMGCRLSGEAIECQRKNLVSEGIALGAIQIPADGQPIILLKDRQTIGGYPKIGCVTAKGVSQLAQCLPGAEIRFVEKDIYQAEAERMVEQEFFRGYVGKRRCQTARVSTN</sequence>
<evidence type="ECO:0000259" key="4">
    <source>
        <dbReference type="SMART" id="SM00797"/>
    </source>
</evidence>
<evidence type="ECO:0000313" key="6">
    <source>
        <dbReference type="Proteomes" id="UP001186452"/>
    </source>
</evidence>
<dbReference type="NCBIfam" id="TIGR00724">
    <property type="entry name" value="urea_amlyse_rel"/>
    <property type="match status" value="1"/>
</dbReference>
<keyword evidence="1" id="KW-0547">Nucleotide-binding</keyword>
<dbReference type="InterPro" id="IPR029000">
    <property type="entry name" value="Cyclophilin-like_dom_sf"/>
</dbReference>
<evidence type="ECO:0000256" key="3">
    <source>
        <dbReference type="ARBA" id="ARBA00022840"/>
    </source>
</evidence>
<dbReference type="SMART" id="SM00797">
    <property type="entry name" value="AHS2"/>
    <property type="match status" value="1"/>
</dbReference>
<dbReference type="Gene3D" id="2.40.100.10">
    <property type="entry name" value="Cyclophilin-like"/>
    <property type="match status" value="1"/>
</dbReference>
<reference evidence="5 6" key="1">
    <citation type="submission" date="2023-10" db="EMBL/GenBank/DDBJ databases">
        <title>Marine bacteria isolated from horseshoe crab.</title>
        <authorList>
            <person name="Cheng T.H."/>
        </authorList>
    </citation>
    <scope>NUCLEOTIDE SEQUENCE [LARGE SCALE GENOMIC DNA]</scope>
    <source>
        <strain evidence="5 6">HSC6</strain>
    </source>
</reference>
<dbReference type="SUPFAM" id="SSF50891">
    <property type="entry name" value="Cyclophilin-like"/>
    <property type="match status" value="1"/>
</dbReference>
<keyword evidence="2" id="KW-0378">Hydrolase</keyword>
<evidence type="ECO:0000313" key="5">
    <source>
        <dbReference type="EMBL" id="MDV5169752.1"/>
    </source>
</evidence>
<dbReference type="Pfam" id="PF02626">
    <property type="entry name" value="CT_A_B"/>
    <property type="match status" value="1"/>
</dbReference>
<protein>
    <submittedName>
        <fullName evidence="5">Biotin-dependent carboxyltransferase family protein</fullName>
    </submittedName>
</protein>
<feature type="domain" description="Carboxyltransferase" evidence="4">
    <location>
        <begin position="24"/>
        <end position="304"/>
    </location>
</feature>
<dbReference type="InterPro" id="IPR003778">
    <property type="entry name" value="CT_A_B"/>
</dbReference>
<dbReference type="EMBL" id="JAWJZI010000004">
    <property type="protein sequence ID" value="MDV5169752.1"/>
    <property type="molecule type" value="Genomic_DNA"/>
</dbReference>
<organism evidence="5 6">
    <name type="scientific">Photobacterium rosenbergii</name>
    <dbReference type="NCBI Taxonomy" id="294936"/>
    <lineage>
        <taxon>Bacteria</taxon>
        <taxon>Pseudomonadati</taxon>
        <taxon>Pseudomonadota</taxon>
        <taxon>Gammaproteobacteria</taxon>
        <taxon>Vibrionales</taxon>
        <taxon>Vibrionaceae</taxon>
        <taxon>Photobacterium</taxon>
    </lineage>
</organism>
<accession>A0ABU3ZIA1</accession>
<proteinExistence type="predicted"/>
<gene>
    <name evidence="5" type="ORF">R2X38_12190</name>
</gene>
<dbReference type="RefSeq" id="WP_317522509.1">
    <property type="nucleotide sequence ID" value="NZ_JAWJZI010000004.1"/>
</dbReference>
<dbReference type="PANTHER" id="PTHR43309">
    <property type="entry name" value="5-OXOPROLINASE SUBUNIT C"/>
    <property type="match status" value="1"/>
</dbReference>
<name>A0ABU3ZIA1_9GAMM</name>
<keyword evidence="3" id="KW-0067">ATP-binding</keyword>
<comment type="caution">
    <text evidence="5">The sequence shown here is derived from an EMBL/GenBank/DDBJ whole genome shotgun (WGS) entry which is preliminary data.</text>
</comment>
<dbReference type="InterPro" id="IPR052708">
    <property type="entry name" value="PxpC"/>
</dbReference>
<dbReference type="Proteomes" id="UP001186452">
    <property type="component" value="Unassembled WGS sequence"/>
</dbReference>